<evidence type="ECO:0000313" key="1">
    <source>
        <dbReference type="EMBL" id="BBU35814.1"/>
    </source>
</evidence>
<proteinExistence type="predicted"/>
<organism evidence="1 2">
    <name type="scientific">Veillonella orientalis</name>
    <dbReference type="NCBI Taxonomy" id="2682455"/>
    <lineage>
        <taxon>Bacteria</taxon>
        <taxon>Bacillati</taxon>
        <taxon>Bacillota</taxon>
        <taxon>Negativicutes</taxon>
        <taxon>Veillonellales</taxon>
        <taxon>Veillonellaceae</taxon>
        <taxon>Veillonella</taxon>
    </lineage>
</organism>
<keyword evidence="2" id="KW-1185">Reference proteome</keyword>
<sequence length="56" mass="6789">MLSKINVNYKNGYNYIMIGYVYLVINKINDVYNILILDFYSERFIINRCCKWLTIV</sequence>
<dbReference type="EMBL" id="AP022322">
    <property type="protein sequence ID" value="BBU35814.1"/>
    <property type="molecule type" value="Genomic_DNA"/>
</dbReference>
<reference evidence="1 2" key="1">
    <citation type="submission" date="2020-01" db="EMBL/GenBank/DDBJ databases">
        <title>Veillonella burapaensis sp. nov., anaerobic, Gram-stain-negative coccus isolated from saliva of a Thai child.</title>
        <authorList>
            <person name="Mashima I."/>
            <person name="Theodorea C."/>
            <person name="Nakazawa F."/>
            <person name="Thaweboon B."/>
            <person name="Thaweboon S."/>
            <person name="Tamai R."/>
            <person name="Kiyoura Y."/>
        </authorList>
    </citation>
    <scope>NUCLEOTIDE SEQUENCE [LARGE SCALE GENOMIC DNA]</scope>
    <source>
        <strain evidence="1 2">S12025-13</strain>
    </source>
</reference>
<gene>
    <name evidence="1" type="ORF">VEIS1202513_03350</name>
</gene>
<protein>
    <submittedName>
        <fullName evidence="1">Uncharacterized protein</fullName>
    </submittedName>
</protein>
<dbReference type="Proteomes" id="UP000679260">
    <property type="component" value="Chromosome"/>
</dbReference>
<evidence type="ECO:0000313" key="2">
    <source>
        <dbReference type="Proteomes" id="UP000679260"/>
    </source>
</evidence>
<name>A0ABM7HFK3_9FIRM</name>
<accession>A0ABM7HFK3</accession>